<organism evidence="1 2">
    <name type="scientific">Methanosphaerula palustris (strain ATCC BAA-1556 / DSM 19958 / E1-9c)</name>
    <dbReference type="NCBI Taxonomy" id="521011"/>
    <lineage>
        <taxon>Archaea</taxon>
        <taxon>Methanobacteriati</taxon>
        <taxon>Methanobacteriota</taxon>
        <taxon>Stenosarchaea group</taxon>
        <taxon>Methanomicrobia</taxon>
        <taxon>Methanomicrobiales</taxon>
        <taxon>Methanoregulaceae</taxon>
        <taxon>Methanosphaerula</taxon>
    </lineage>
</organism>
<keyword evidence="1" id="KW-0808">Transferase</keyword>
<dbReference type="AlphaFoldDB" id="B8GDX7"/>
<proteinExistence type="predicted"/>
<dbReference type="PANTHER" id="PTHR12526:SF584">
    <property type="entry name" value="GLYCOSYLTRANSFERASE"/>
    <property type="match status" value="1"/>
</dbReference>
<protein>
    <submittedName>
        <fullName evidence="1">Glycosyl transferase group 1</fullName>
    </submittedName>
</protein>
<accession>B8GDX7</accession>
<dbReference type="STRING" id="521011.Mpal_2182"/>
<dbReference type="EMBL" id="CP001338">
    <property type="protein sequence ID" value="ACL17478.1"/>
    <property type="molecule type" value="Genomic_DNA"/>
</dbReference>
<sequence>MIHLKNEGEFKGNVLLSYITDPFGYSSSDEIPTTHTNGWECYQMAHLWSKHGYAIDIIDWDNSTFTPEKHYSFFIDIHCNMERLVPLLNRDCYMILHITGSHWLFQNSAEYHRLLDIQGRRKATLIPRRTVPPSFGIEFADCATILGNEATISTFQYAGKSLCQIPITATMTFPEIPEKDYAQCRNNYLWLGNSGMVHKGLDLVLEAFSSMPDHHLYVCGQVDTESDFCGEYQKELYHTANIHTLGWLDVSSLEFLSIIRTCIGLIYPSCSEGQSGSVVQSLHAGLIPVISYQSGVTVDGFGIILNQCSIDEIREAVSSLSSLPVERLQEMAKRSWEYANKYHTRENFSNEYEKFLVGLISGKNRGIDSISKT</sequence>
<evidence type="ECO:0000313" key="2">
    <source>
        <dbReference type="Proteomes" id="UP000002457"/>
    </source>
</evidence>
<dbReference type="SUPFAM" id="SSF53756">
    <property type="entry name" value="UDP-Glycosyltransferase/glycogen phosphorylase"/>
    <property type="match status" value="1"/>
</dbReference>
<dbReference type="HOGENOM" id="CLU_062580_0_0_2"/>
<dbReference type="Proteomes" id="UP000002457">
    <property type="component" value="Chromosome"/>
</dbReference>
<dbReference type="Gene3D" id="3.40.50.2000">
    <property type="entry name" value="Glycogen Phosphorylase B"/>
    <property type="match status" value="1"/>
</dbReference>
<dbReference type="PANTHER" id="PTHR12526">
    <property type="entry name" value="GLYCOSYLTRANSFERASE"/>
    <property type="match status" value="1"/>
</dbReference>
<evidence type="ECO:0000313" key="1">
    <source>
        <dbReference type="EMBL" id="ACL17478.1"/>
    </source>
</evidence>
<keyword evidence="2" id="KW-1185">Reference proteome</keyword>
<name>B8GDX7_METPE</name>
<dbReference type="KEGG" id="mpl:Mpal_2182"/>
<dbReference type="GO" id="GO:0016740">
    <property type="term" value="F:transferase activity"/>
    <property type="evidence" value="ECO:0007669"/>
    <property type="project" value="UniProtKB-KW"/>
</dbReference>
<gene>
    <name evidence="1" type="ordered locus">Mpal_2182</name>
</gene>
<dbReference type="eggNOG" id="arCOG01403">
    <property type="taxonomic scope" value="Archaea"/>
</dbReference>
<reference evidence="1 2" key="1">
    <citation type="journal article" date="2015" name="Genome Announc.">
        <title>Complete Genome Sequence of Methanosphaerula palustris E1-9CT, a Hydrogenotrophic Methanogen Isolated from a Minerotrophic Fen Peatland.</title>
        <authorList>
            <person name="Cadillo-Quiroz H."/>
            <person name="Browne P."/>
            <person name="Kyrpides N."/>
            <person name="Woyke T."/>
            <person name="Goodwin L."/>
            <person name="Detter C."/>
            <person name="Yavitt J.B."/>
            <person name="Zinder S.H."/>
        </authorList>
    </citation>
    <scope>NUCLEOTIDE SEQUENCE [LARGE SCALE GENOMIC DNA]</scope>
    <source>
        <strain evidence="2">ATCC BAA-1556 / DSM 19958 / E1-9c</strain>
    </source>
</reference>